<feature type="compositionally biased region" description="Acidic residues" evidence="1">
    <location>
        <begin position="47"/>
        <end position="61"/>
    </location>
</feature>
<evidence type="ECO:0000259" key="2">
    <source>
        <dbReference type="SMART" id="SM00761"/>
    </source>
</evidence>
<evidence type="ECO:0000256" key="1">
    <source>
        <dbReference type="SAM" id="MobiDB-lite"/>
    </source>
</evidence>
<keyword evidence="4" id="KW-1185">Reference proteome</keyword>
<evidence type="ECO:0000313" key="3">
    <source>
        <dbReference type="EMBL" id="CAH2052870.1"/>
    </source>
</evidence>
<feature type="region of interest" description="Disordered" evidence="1">
    <location>
        <begin position="46"/>
        <end position="102"/>
    </location>
</feature>
<organism evidence="3 4">
    <name type="scientific">Thlaspi arvense</name>
    <name type="common">Field penny-cress</name>
    <dbReference type="NCBI Taxonomy" id="13288"/>
    <lineage>
        <taxon>Eukaryota</taxon>
        <taxon>Viridiplantae</taxon>
        <taxon>Streptophyta</taxon>
        <taxon>Embryophyta</taxon>
        <taxon>Tracheophyta</taxon>
        <taxon>Spermatophyta</taxon>
        <taxon>Magnoliopsida</taxon>
        <taxon>eudicotyledons</taxon>
        <taxon>Gunneridae</taxon>
        <taxon>Pentapetalae</taxon>
        <taxon>rosids</taxon>
        <taxon>malvids</taxon>
        <taxon>Brassicales</taxon>
        <taxon>Brassicaceae</taxon>
        <taxon>Thlaspideae</taxon>
        <taxon>Thlaspi</taxon>
    </lineage>
</organism>
<proteinExistence type="predicted"/>
<feature type="compositionally biased region" description="Basic and acidic residues" evidence="1">
    <location>
        <begin position="82"/>
        <end position="93"/>
    </location>
</feature>
<feature type="compositionally biased region" description="Basic and acidic residues" evidence="1">
    <location>
        <begin position="64"/>
        <end position="75"/>
    </location>
</feature>
<dbReference type="SMART" id="SM00761">
    <property type="entry name" value="HDAC_interact"/>
    <property type="match status" value="1"/>
</dbReference>
<dbReference type="AlphaFoldDB" id="A0AAU9RZU9"/>
<accession>A0AAU9RZU9</accession>
<dbReference type="EMBL" id="OU466859">
    <property type="protein sequence ID" value="CAH2052870.1"/>
    <property type="molecule type" value="Genomic_DNA"/>
</dbReference>
<evidence type="ECO:0000313" key="4">
    <source>
        <dbReference type="Proteomes" id="UP000836841"/>
    </source>
</evidence>
<dbReference type="InterPro" id="IPR039774">
    <property type="entry name" value="Sin3-like"/>
</dbReference>
<dbReference type="PANTHER" id="PTHR12346">
    <property type="entry name" value="SIN3B-RELATED"/>
    <property type="match status" value="1"/>
</dbReference>
<gene>
    <name evidence="3" type="ORF">TAV2_LOCUS10564</name>
</gene>
<dbReference type="Pfam" id="PF08295">
    <property type="entry name" value="Sin3_corepress"/>
    <property type="match status" value="1"/>
</dbReference>
<dbReference type="InterPro" id="IPR013194">
    <property type="entry name" value="HDAC_interact_dom"/>
</dbReference>
<dbReference type="GO" id="GO:0000118">
    <property type="term" value="C:histone deacetylase complex"/>
    <property type="evidence" value="ECO:0007669"/>
    <property type="project" value="TreeGrafter"/>
</dbReference>
<name>A0AAU9RZU9_THLAR</name>
<reference evidence="3 4" key="1">
    <citation type="submission" date="2022-03" db="EMBL/GenBank/DDBJ databases">
        <authorList>
            <person name="Nunn A."/>
            <person name="Chopra R."/>
            <person name="Nunn A."/>
            <person name="Contreras Garrido A."/>
        </authorList>
    </citation>
    <scope>NUCLEOTIDE SEQUENCE [LARGE SCALE GENOMIC DNA]</scope>
</reference>
<sequence>MEDDSKAKTIKKRLSPSELITYDSSLLRLLENDDYLHQRFTEVANELQEEQEETQDDEVTYTEESIHDHPSKIESELQNGVKADENAKEDPPVRGESNIEDDLDIRVKDKNLKEDVTDEGESEKGIFLHSDGSIEESSDPMVKISPSYTLIPEENRSPVSDTVLNNEAVQVKVDTSKPNKLTGYAKATARYEDELYESDMLIEFVRGALERGEKVMKREMRMEDVGEKFYSCIEQLYRGAAMVKELRSNYQEALPKILPRLKQKLDDLKVSRQRLHFKRPPEKK</sequence>
<dbReference type="GO" id="GO:0000122">
    <property type="term" value="P:negative regulation of transcription by RNA polymerase II"/>
    <property type="evidence" value="ECO:0007669"/>
    <property type="project" value="TreeGrafter"/>
</dbReference>
<dbReference type="GO" id="GO:0003714">
    <property type="term" value="F:transcription corepressor activity"/>
    <property type="evidence" value="ECO:0007669"/>
    <property type="project" value="InterPro"/>
</dbReference>
<feature type="domain" description="Histone deacetylase interacting" evidence="2">
    <location>
        <begin position="141"/>
        <end position="229"/>
    </location>
</feature>
<protein>
    <recommendedName>
        <fullName evidence="2">Histone deacetylase interacting domain-containing protein</fullName>
    </recommendedName>
</protein>
<dbReference type="Proteomes" id="UP000836841">
    <property type="component" value="Chromosome 3"/>
</dbReference>
<dbReference type="GO" id="GO:0000785">
    <property type="term" value="C:chromatin"/>
    <property type="evidence" value="ECO:0007669"/>
    <property type="project" value="TreeGrafter"/>
</dbReference>
<dbReference type="PANTHER" id="PTHR12346:SF23">
    <property type="entry name" value="PAIRED AMPHIPATHIC HELIX SIN3-LIKE PROTEIN-RELATED"/>
    <property type="match status" value="1"/>
</dbReference>